<organism evidence="1 2">
    <name type="scientific">Daphnia magna</name>
    <dbReference type="NCBI Taxonomy" id="35525"/>
    <lineage>
        <taxon>Eukaryota</taxon>
        <taxon>Metazoa</taxon>
        <taxon>Ecdysozoa</taxon>
        <taxon>Arthropoda</taxon>
        <taxon>Crustacea</taxon>
        <taxon>Branchiopoda</taxon>
        <taxon>Diplostraca</taxon>
        <taxon>Cladocera</taxon>
        <taxon>Anomopoda</taxon>
        <taxon>Daphniidae</taxon>
        <taxon>Daphnia</taxon>
    </lineage>
</organism>
<sequence length="75" mass="8487">MVWNQALLLRLSLVLETARNPQKTQAERLYKKQQLNYIRLVLLNELFVLAFPKNLIASFGVSDFTCKSSSTSGVA</sequence>
<comment type="caution">
    <text evidence="1">The sequence shown here is derived from an EMBL/GenBank/DDBJ whole genome shotgun (WGS) entry which is preliminary data.</text>
</comment>
<accession>A0ABQ9Z1C1</accession>
<dbReference type="Proteomes" id="UP001234178">
    <property type="component" value="Unassembled WGS sequence"/>
</dbReference>
<dbReference type="EMBL" id="JAOYFB010000002">
    <property type="protein sequence ID" value="KAK4006668.1"/>
    <property type="molecule type" value="Genomic_DNA"/>
</dbReference>
<gene>
    <name evidence="1" type="ORF">OUZ56_011826</name>
</gene>
<reference evidence="1 2" key="1">
    <citation type="journal article" date="2023" name="Nucleic Acids Res.">
        <title>The hologenome of Daphnia magna reveals possible DNA methylation and microbiome-mediated evolution of the host genome.</title>
        <authorList>
            <person name="Chaturvedi A."/>
            <person name="Li X."/>
            <person name="Dhandapani V."/>
            <person name="Marshall H."/>
            <person name="Kissane S."/>
            <person name="Cuenca-Cambronero M."/>
            <person name="Asole G."/>
            <person name="Calvet F."/>
            <person name="Ruiz-Romero M."/>
            <person name="Marangio P."/>
            <person name="Guigo R."/>
            <person name="Rago D."/>
            <person name="Mirbahai L."/>
            <person name="Eastwood N."/>
            <person name="Colbourne J.K."/>
            <person name="Zhou J."/>
            <person name="Mallon E."/>
            <person name="Orsini L."/>
        </authorList>
    </citation>
    <scope>NUCLEOTIDE SEQUENCE [LARGE SCALE GENOMIC DNA]</scope>
    <source>
        <strain evidence="1">LRV0_1</strain>
    </source>
</reference>
<protein>
    <submittedName>
        <fullName evidence="1">Uncharacterized protein</fullName>
    </submittedName>
</protein>
<keyword evidence="2" id="KW-1185">Reference proteome</keyword>
<evidence type="ECO:0000313" key="2">
    <source>
        <dbReference type="Proteomes" id="UP001234178"/>
    </source>
</evidence>
<evidence type="ECO:0000313" key="1">
    <source>
        <dbReference type="EMBL" id="KAK4006668.1"/>
    </source>
</evidence>
<proteinExistence type="predicted"/>
<name>A0ABQ9Z1C1_9CRUS</name>